<feature type="coiled-coil region" evidence="1">
    <location>
        <begin position="598"/>
        <end position="653"/>
    </location>
</feature>
<proteinExistence type="predicted"/>
<dbReference type="EMBL" id="JAJJMB010007708">
    <property type="protein sequence ID" value="KAI3928712.1"/>
    <property type="molecule type" value="Genomic_DNA"/>
</dbReference>
<dbReference type="Proteomes" id="UP001202328">
    <property type="component" value="Unassembled WGS sequence"/>
</dbReference>
<gene>
    <name evidence="3" type="ORF">MKW98_024313</name>
</gene>
<organism evidence="3 4">
    <name type="scientific">Papaver atlanticum</name>
    <dbReference type="NCBI Taxonomy" id="357466"/>
    <lineage>
        <taxon>Eukaryota</taxon>
        <taxon>Viridiplantae</taxon>
        <taxon>Streptophyta</taxon>
        <taxon>Embryophyta</taxon>
        <taxon>Tracheophyta</taxon>
        <taxon>Spermatophyta</taxon>
        <taxon>Magnoliopsida</taxon>
        <taxon>Ranunculales</taxon>
        <taxon>Papaveraceae</taxon>
        <taxon>Papaveroideae</taxon>
        <taxon>Papaver</taxon>
    </lineage>
</organism>
<reference evidence="3" key="1">
    <citation type="submission" date="2022-04" db="EMBL/GenBank/DDBJ databases">
        <title>A functionally conserved STORR gene fusion in Papaver species that diverged 16.8 million years ago.</title>
        <authorList>
            <person name="Catania T."/>
        </authorList>
    </citation>
    <scope>NUCLEOTIDE SEQUENCE</scope>
    <source>
        <strain evidence="3">S-188037</strain>
    </source>
</reference>
<sequence>MKNKQKGLVHILNTFDPIKQVFKFEGKEFKSTAENLAVIFGLQRIKRGAEFTTTRHPQLDIAQIVFCRTYLKGQPPIQKKDIIDSLYATAEDVTKPDDFLKLLVLYFCFAIFFTNQCGNKLSKKYLNYVFAMDQVSWPDLIHSYLMESLVEAKKPYKTLKGCSVYILFWFAEVTHFISKIEGELGNCKPRFLRWNTKVLVEKIRNEGTTSPKQDLTGSFIDPLDESEQSLITPIEIRQANSDRICEKMARDRDRVGDSESFLDRDAEVVHQSKKRKVSIEEPRTCEEGKGGCNYESEHPPSSEPMMPAIPILPTLESGAKENANDVLYTSVKEPVDATVDMSYSKFQTPASTLFAITTSVDVIPSLTGSTSALGQERLEGFEFMDIIEIPDESDDDTPQISVKDSHGKHIHIGNSSSCSEEETTGIGPLEVVEFVKKPLDTTRDASSSNCLTPDPTLLTVSTSVDVIPYLTGCTSASAQERAEGFELVGNFKIPEEYKTLYKKIYDKYGHMATRKVIKFNDAMLLTCVTSLLKIISEMETTRGAELRVALLERWEGIINAETLEFNIKWLREGFSRLKNRWKSSSRVDMDTESHEQVLDAMQEKYAGLRTRKDELEAELSEVNIQMAKSEAKISSEQEAIQEKQTQKMKFQREPVIGIMLNEAELSLICVL</sequence>
<dbReference type="AlphaFoldDB" id="A0AAD4T0I2"/>
<name>A0AAD4T0I2_9MAGN</name>
<comment type="caution">
    <text evidence="3">The sequence shown here is derived from an EMBL/GenBank/DDBJ whole genome shotgun (WGS) entry which is preliminary data.</text>
</comment>
<feature type="compositionally biased region" description="Basic and acidic residues" evidence="2">
    <location>
        <begin position="277"/>
        <end position="300"/>
    </location>
</feature>
<accession>A0AAD4T0I2</accession>
<protein>
    <submittedName>
        <fullName evidence="3">Uncharacterized protein</fullName>
    </submittedName>
</protein>
<evidence type="ECO:0000313" key="4">
    <source>
        <dbReference type="Proteomes" id="UP001202328"/>
    </source>
</evidence>
<keyword evidence="1" id="KW-0175">Coiled coil</keyword>
<evidence type="ECO:0000256" key="2">
    <source>
        <dbReference type="SAM" id="MobiDB-lite"/>
    </source>
</evidence>
<keyword evidence="4" id="KW-1185">Reference proteome</keyword>
<feature type="region of interest" description="Disordered" evidence="2">
    <location>
        <begin position="273"/>
        <end position="306"/>
    </location>
</feature>
<evidence type="ECO:0000313" key="3">
    <source>
        <dbReference type="EMBL" id="KAI3928712.1"/>
    </source>
</evidence>
<evidence type="ECO:0000256" key="1">
    <source>
        <dbReference type="SAM" id="Coils"/>
    </source>
</evidence>